<gene>
    <name evidence="2" type="ORF">ACFOEX_01300</name>
</gene>
<comment type="caution">
    <text evidence="2">The sequence shown here is derived from an EMBL/GenBank/DDBJ whole genome shotgun (WGS) entry which is preliminary data.</text>
</comment>
<protein>
    <submittedName>
        <fullName evidence="2">Alpha/beta fold hydrolase</fullName>
    </submittedName>
</protein>
<dbReference type="PRINTS" id="PR00111">
    <property type="entry name" value="ABHYDROLASE"/>
</dbReference>
<reference evidence="3" key="1">
    <citation type="journal article" date="2019" name="Int. J. Syst. Evol. Microbiol.">
        <title>The Global Catalogue of Microorganisms (GCM) 10K type strain sequencing project: providing services to taxonomists for standard genome sequencing and annotation.</title>
        <authorList>
            <consortium name="The Broad Institute Genomics Platform"/>
            <consortium name="The Broad Institute Genome Sequencing Center for Infectious Disease"/>
            <person name="Wu L."/>
            <person name="Ma J."/>
        </authorList>
    </citation>
    <scope>NUCLEOTIDE SEQUENCE [LARGE SCALE GENOMIC DNA]</scope>
    <source>
        <strain evidence="3">CCM 7941</strain>
    </source>
</reference>
<feature type="domain" description="AB hydrolase-1" evidence="1">
    <location>
        <begin position="30"/>
        <end position="279"/>
    </location>
</feature>
<evidence type="ECO:0000313" key="3">
    <source>
        <dbReference type="Proteomes" id="UP001595536"/>
    </source>
</evidence>
<dbReference type="PANTHER" id="PTHR43798:SF33">
    <property type="entry name" value="HYDROLASE, PUTATIVE (AFU_ORTHOLOGUE AFUA_2G14860)-RELATED"/>
    <property type="match status" value="1"/>
</dbReference>
<proteinExistence type="predicted"/>
<dbReference type="EMBL" id="JBHRUV010000006">
    <property type="protein sequence ID" value="MFC3264996.1"/>
    <property type="molecule type" value="Genomic_DNA"/>
</dbReference>
<keyword evidence="2" id="KW-0378">Hydrolase</keyword>
<dbReference type="Pfam" id="PF12697">
    <property type="entry name" value="Abhydrolase_6"/>
    <property type="match status" value="1"/>
</dbReference>
<dbReference type="RefSeq" id="WP_376829502.1">
    <property type="nucleotide sequence ID" value="NZ_JBHLWR010000006.1"/>
</dbReference>
<dbReference type="InterPro" id="IPR050266">
    <property type="entry name" value="AB_hydrolase_sf"/>
</dbReference>
<dbReference type="GO" id="GO:0016787">
    <property type="term" value="F:hydrolase activity"/>
    <property type="evidence" value="ECO:0007669"/>
    <property type="project" value="UniProtKB-KW"/>
</dbReference>
<keyword evidence="3" id="KW-1185">Reference proteome</keyword>
<dbReference type="InterPro" id="IPR000073">
    <property type="entry name" value="AB_hydrolase_1"/>
</dbReference>
<organism evidence="2 3">
    <name type="scientific">Camelimonas abortus</name>
    <dbReference type="NCBI Taxonomy" id="1017184"/>
    <lineage>
        <taxon>Bacteria</taxon>
        <taxon>Pseudomonadati</taxon>
        <taxon>Pseudomonadota</taxon>
        <taxon>Alphaproteobacteria</taxon>
        <taxon>Hyphomicrobiales</taxon>
        <taxon>Chelatococcaceae</taxon>
        <taxon>Camelimonas</taxon>
    </lineage>
</organism>
<evidence type="ECO:0000259" key="1">
    <source>
        <dbReference type="Pfam" id="PF12697"/>
    </source>
</evidence>
<dbReference type="PANTHER" id="PTHR43798">
    <property type="entry name" value="MONOACYLGLYCEROL LIPASE"/>
    <property type="match status" value="1"/>
</dbReference>
<dbReference type="Proteomes" id="UP001595536">
    <property type="component" value="Unassembled WGS sequence"/>
</dbReference>
<dbReference type="SUPFAM" id="SSF53474">
    <property type="entry name" value="alpha/beta-Hydrolases"/>
    <property type="match status" value="1"/>
</dbReference>
<dbReference type="InterPro" id="IPR029058">
    <property type="entry name" value="AB_hydrolase_fold"/>
</dbReference>
<accession>A0ABV7LB21</accession>
<sequence>MKRISIRLADGDMSCLMWDEAGEQAPLLHLAHATGMNAQCYRQLGELLKHRFRIIMSDARGHGFSTLPADPDAQEDWSGFERDLHGLLSHFGEPALLVGHSMGATVTLMYAAASPALVRGVVLIDPAVISLEKADALVAARRAGTAGDNELAAGARKRRRHWTSRAEIREKYDGRGMFAWWKEGILDDYLDGGLITHADGSVSLACAPEWEAATFNCIDILRVWKMAPRLSVPAALLRAEVRSTLTENDEAAFKRLVPHLETQFAPGRSHFLPMEDPGLAADFILRQADRMLARAAA</sequence>
<name>A0ABV7LB21_9HYPH</name>
<dbReference type="Gene3D" id="3.40.50.1820">
    <property type="entry name" value="alpha/beta hydrolase"/>
    <property type="match status" value="1"/>
</dbReference>
<evidence type="ECO:0000313" key="2">
    <source>
        <dbReference type="EMBL" id="MFC3264996.1"/>
    </source>
</evidence>